<reference evidence="9" key="1">
    <citation type="submission" date="2017-09" db="EMBL/GenBank/DDBJ databases">
        <authorList>
            <person name="Varghese N."/>
            <person name="Submissions S."/>
        </authorList>
    </citation>
    <scope>NUCLEOTIDE SEQUENCE [LARGE SCALE GENOMIC DNA]</scope>
    <source>
        <strain evidence="9">DSM 44270</strain>
    </source>
</reference>
<feature type="transmembrane region" description="Helical" evidence="6">
    <location>
        <begin position="315"/>
        <end position="338"/>
    </location>
</feature>
<feature type="transmembrane region" description="Helical" evidence="6">
    <location>
        <begin position="20"/>
        <end position="39"/>
    </location>
</feature>
<dbReference type="Gene3D" id="1.20.1250.20">
    <property type="entry name" value="MFS general substrate transporter like domains"/>
    <property type="match status" value="2"/>
</dbReference>
<dbReference type="GO" id="GO:0022857">
    <property type="term" value="F:transmembrane transporter activity"/>
    <property type="evidence" value="ECO:0007669"/>
    <property type="project" value="InterPro"/>
</dbReference>
<dbReference type="SUPFAM" id="SSF103473">
    <property type="entry name" value="MFS general substrate transporter"/>
    <property type="match status" value="1"/>
</dbReference>
<feature type="transmembrane region" description="Helical" evidence="6">
    <location>
        <begin position="51"/>
        <end position="75"/>
    </location>
</feature>
<feature type="transmembrane region" description="Helical" evidence="6">
    <location>
        <begin position="87"/>
        <end position="106"/>
    </location>
</feature>
<dbReference type="GO" id="GO:0005886">
    <property type="term" value="C:plasma membrane"/>
    <property type="evidence" value="ECO:0007669"/>
    <property type="project" value="UniProtKB-SubCell"/>
</dbReference>
<keyword evidence="5 6" id="KW-0472">Membrane</keyword>
<dbReference type="PANTHER" id="PTHR43385">
    <property type="entry name" value="RIBOFLAVIN TRANSPORTER RIBJ"/>
    <property type="match status" value="1"/>
</dbReference>
<feature type="transmembrane region" description="Helical" evidence="6">
    <location>
        <begin position="350"/>
        <end position="373"/>
    </location>
</feature>
<feature type="domain" description="Major facilitator superfamily (MFS) profile" evidence="7">
    <location>
        <begin position="20"/>
        <end position="405"/>
    </location>
</feature>
<evidence type="ECO:0000256" key="1">
    <source>
        <dbReference type="ARBA" id="ARBA00004651"/>
    </source>
</evidence>
<feature type="transmembrane region" description="Helical" evidence="6">
    <location>
        <begin position="177"/>
        <end position="205"/>
    </location>
</feature>
<dbReference type="InterPro" id="IPR020846">
    <property type="entry name" value="MFS_dom"/>
</dbReference>
<evidence type="ECO:0000256" key="5">
    <source>
        <dbReference type="ARBA" id="ARBA00023136"/>
    </source>
</evidence>
<dbReference type="PROSITE" id="PS50850">
    <property type="entry name" value="MFS"/>
    <property type="match status" value="1"/>
</dbReference>
<dbReference type="InterPro" id="IPR052983">
    <property type="entry name" value="MFS_Riboflavin_Transporter"/>
</dbReference>
<organism evidence="8 9">
    <name type="scientific">Blastococcus haudaquaticus</name>
    <dbReference type="NCBI Taxonomy" id="1938745"/>
    <lineage>
        <taxon>Bacteria</taxon>
        <taxon>Bacillati</taxon>
        <taxon>Actinomycetota</taxon>
        <taxon>Actinomycetes</taxon>
        <taxon>Geodermatophilales</taxon>
        <taxon>Geodermatophilaceae</taxon>
        <taxon>Blastococcus</taxon>
    </lineage>
</organism>
<feature type="transmembrane region" description="Helical" evidence="6">
    <location>
        <begin position="256"/>
        <end position="277"/>
    </location>
</feature>
<evidence type="ECO:0000256" key="6">
    <source>
        <dbReference type="SAM" id="Phobius"/>
    </source>
</evidence>
<feature type="transmembrane region" description="Helical" evidence="6">
    <location>
        <begin position="112"/>
        <end position="134"/>
    </location>
</feature>
<feature type="transmembrane region" description="Helical" evidence="6">
    <location>
        <begin position="226"/>
        <end position="250"/>
    </location>
</feature>
<keyword evidence="2" id="KW-0813">Transport</keyword>
<proteinExistence type="predicted"/>
<comment type="subcellular location">
    <subcellularLocation>
        <location evidence="1">Cell membrane</location>
        <topology evidence="1">Multi-pass membrane protein</topology>
    </subcellularLocation>
</comment>
<feature type="transmembrane region" description="Helical" evidence="6">
    <location>
        <begin position="146"/>
        <end position="165"/>
    </location>
</feature>
<evidence type="ECO:0000256" key="2">
    <source>
        <dbReference type="ARBA" id="ARBA00022448"/>
    </source>
</evidence>
<dbReference type="Pfam" id="PF07690">
    <property type="entry name" value="MFS_1"/>
    <property type="match status" value="1"/>
</dbReference>
<feature type="transmembrane region" description="Helical" evidence="6">
    <location>
        <begin position="379"/>
        <end position="399"/>
    </location>
</feature>
<protein>
    <submittedName>
        <fullName evidence="8">Predicted arabinose efflux permease, MFS family</fullName>
    </submittedName>
</protein>
<evidence type="ECO:0000256" key="3">
    <source>
        <dbReference type="ARBA" id="ARBA00022692"/>
    </source>
</evidence>
<sequence>MQHTVAGSDADTSRRPPRRVLMALSITQITSWGVLYYAFPVALADISADTGWSPTAATAAFSGGLIVSALAGIPVGRWLDHHGPRRVMTAGSLLAVPATAGIALAQTYPLFVLAWLVAGVAMAAVFYQAAFAALTRWYGEARVKALTALTLVAGLSSTIFAPLTHELLERVSWRATYLLLALLLALVTIPLHAFALTPPWVGIGATGAWDIAGRRRLPAEVRSPGFLLLAGALTLTAFGLYAASLALIPLLTGRGFSSGLAATTLGLLGAGQLLGRIGYGPLASRTRPAGRTVAIVLVSAVTIGLLAAVPGPTALLVTAAILAGAARGAGTLLQATVVADRWGAERYGTLSGYFAAPITAAAAIAPWAGIALADVAGGYPAMFGVLAALVAGAAGLAAFSARTEVIR</sequence>
<evidence type="ECO:0000259" key="7">
    <source>
        <dbReference type="PROSITE" id="PS50850"/>
    </source>
</evidence>
<evidence type="ECO:0000256" key="4">
    <source>
        <dbReference type="ARBA" id="ARBA00022989"/>
    </source>
</evidence>
<gene>
    <name evidence="8" type="ORF">SAMN06272739_0750</name>
</gene>
<keyword evidence="4 6" id="KW-1133">Transmembrane helix</keyword>
<evidence type="ECO:0000313" key="9">
    <source>
        <dbReference type="Proteomes" id="UP000219482"/>
    </source>
</evidence>
<dbReference type="InterPro" id="IPR036259">
    <property type="entry name" value="MFS_trans_sf"/>
</dbReference>
<feature type="transmembrane region" description="Helical" evidence="6">
    <location>
        <begin position="289"/>
        <end position="309"/>
    </location>
</feature>
<dbReference type="EMBL" id="OCNK01000001">
    <property type="protein sequence ID" value="SOD94389.1"/>
    <property type="molecule type" value="Genomic_DNA"/>
</dbReference>
<dbReference type="RefSeq" id="WP_200814515.1">
    <property type="nucleotide sequence ID" value="NZ_OCNK01000001.1"/>
</dbReference>
<evidence type="ECO:0000313" key="8">
    <source>
        <dbReference type="EMBL" id="SOD94389.1"/>
    </source>
</evidence>
<dbReference type="Proteomes" id="UP000219482">
    <property type="component" value="Unassembled WGS sequence"/>
</dbReference>
<keyword evidence="9" id="KW-1185">Reference proteome</keyword>
<keyword evidence="3 6" id="KW-0812">Transmembrane</keyword>
<name>A0A286GGY3_9ACTN</name>
<dbReference type="AlphaFoldDB" id="A0A286GGY3"/>
<accession>A0A286GGY3</accession>
<dbReference type="PANTHER" id="PTHR43385:SF1">
    <property type="entry name" value="RIBOFLAVIN TRANSPORTER RIBJ"/>
    <property type="match status" value="1"/>
</dbReference>
<dbReference type="InterPro" id="IPR011701">
    <property type="entry name" value="MFS"/>
</dbReference>